<feature type="transmembrane region" description="Helical" evidence="2">
    <location>
        <begin position="90"/>
        <end position="116"/>
    </location>
</feature>
<feature type="transmembrane region" description="Helical" evidence="2">
    <location>
        <begin position="136"/>
        <end position="156"/>
    </location>
</feature>
<feature type="transmembrane region" description="Helical" evidence="2">
    <location>
        <begin position="7"/>
        <end position="27"/>
    </location>
</feature>
<keyword evidence="4" id="KW-1185">Reference proteome</keyword>
<keyword evidence="2" id="KW-1133">Transmembrane helix</keyword>
<keyword evidence="2" id="KW-0472">Membrane</keyword>
<dbReference type="EMBL" id="FNQB01000002">
    <property type="protein sequence ID" value="SDZ20298.1"/>
    <property type="molecule type" value="Genomic_DNA"/>
</dbReference>
<proteinExistence type="predicted"/>
<feature type="compositionally biased region" description="Basic and acidic residues" evidence="1">
    <location>
        <begin position="220"/>
        <end position="230"/>
    </location>
</feature>
<evidence type="ECO:0000256" key="1">
    <source>
        <dbReference type="SAM" id="MobiDB-lite"/>
    </source>
</evidence>
<organism evidence="3 4">
    <name type="scientific">Asanoa ishikariensis</name>
    <dbReference type="NCBI Taxonomy" id="137265"/>
    <lineage>
        <taxon>Bacteria</taxon>
        <taxon>Bacillati</taxon>
        <taxon>Actinomycetota</taxon>
        <taxon>Actinomycetes</taxon>
        <taxon>Micromonosporales</taxon>
        <taxon>Micromonosporaceae</taxon>
        <taxon>Asanoa</taxon>
    </lineage>
</organism>
<dbReference type="InterPro" id="IPR009339">
    <property type="entry name" value="DUF998"/>
</dbReference>
<accession>A0A1H3R4Z9</accession>
<dbReference type="OrthoDB" id="3406108at2"/>
<evidence type="ECO:0000313" key="3">
    <source>
        <dbReference type="EMBL" id="SDZ20298.1"/>
    </source>
</evidence>
<name>A0A1H3R4Z9_9ACTN</name>
<reference evidence="4" key="1">
    <citation type="submission" date="2016-10" db="EMBL/GenBank/DDBJ databases">
        <authorList>
            <person name="Varghese N."/>
            <person name="Submissions S."/>
        </authorList>
    </citation>
    <scope>NUCLEOTIDE SEQUENCE [LARGE SCALE GENOMIC DNA]</scope>
    <source>
        <strain evidence="4">DSM 44718</strain>
    </source>
</reference>
<dbReference type="Proteomes" id="UP000199632">
    <property type="component" value="Unassembled WGS sequence"/>
</dbReference>
<sequence>MSPARWPAVAFGAASALYSSWLLGPWLNPRLGLTTGLASDLAAADQPWHELFRYCDVAAGSLSLLGSARMLIGGRGILLWPRLSRAERAAWLFVAVFAISTIFDGYLTALPCAPSIDAGCPSNLDGGLSAAFDPHTLTSAFAVIGGVGSIVSFWLASRPGSADRTWSGGLAVGSVVVNLGLLVELARDGGHEGIWQRIELLNLAAWLIYAAVRSQQSPRTRSEPPDDMRRIFGFGGARDDYSRDDRRRRSGDPVRRDDR</sequence>
<dbReference type="Pfam" id="PF06197">
    <property type="entry name" value="DUF998"/>
    <property type="match status" value="1"/>
</dbReference>
<keyword evidence="2" id="KW-0812">Transmembrane</keyword>
<evidence type="ECO:0000256" key="2">
    <source>
        <dbReference type="SAM" id="Phobius"/>
    </source>
</evidence>
<dbReference type="STRING" id="137265.SAMN05421684_3439"/>
<dbReference type="RefSeq" id="WP_090793008.1">
    <property type="nucleotide sequence ID" value="NZ_BOND01000008.1"/>
</dbReference>
<feature type="region of interest" description="Disordered" evidence="1">
    <location>
        <begin position="217"/>
        <end position="259"/>
    </location>
</feature>
<evidence type="ECO:0008006" key="5">
    <source>
        <dbReference type="Google" id="ProtNLM"/>
    </source>
</evidence>
<evidence type="ECO:0000313" key="4">
    <source>
        <dbReference type="Proteomes" id="UP000199632"/>
    </source>
</evidence>
<feature type="transmembrane region" description="Helical" evidence="2">
    <location>
        <begin position="57"/>
        <end position="78"/>
    </location>
</feature>
<dbReference type="AlphaFoldDB" id="A0A1H3R4Z9"/>
<feature type="compositionally biased region" description="Basic and acidic residues" evidence="1">
    <location>
        <begin position="237"/>
        <end position="259"/>
    </location>
</feature>
<gene>
    <name evidence="3" type="ORF">SAMN05421684_3439</name>
</gene>
<protein>
    <recommendedName>
        <fullName evidence="5">DUF998 domain-containing protein</fullName>
    </recommendedName>
</protein>